<dbReference type="InterPro" id="IPR050327">
    <property type="entry name" value="Proton-linked_MCT"/>
</dbReference>
<dbReference type="Gene3D" id="1.20.1250.20">
    <property type="entry name" value="MFS general substrate transporter like domains"/>
    <property type="match status" value="2"/>
</dbReference>
<dbReference type="PANTHER" id="PTHR11360:SF284">
    <property type="entry name" value="EG:103B4.3 PROTEIN-RELATED"/>
    <property type="match status" value="1"/>
</dbReference>
<dbReference type="Proteomes" id="UP000032233">
    <property type="component" value="Unassembled WGS sequence"/>
</dbReference>
<dbReference type="AlphaFoldDB" id="A0A0D2HQW8"/>
<feature type="transmembrane region" description="Helical" evidence="4">
    <location>
        <begin position="377"/>
        <end position="397"/>
    </location>
</feature>
<dbReference type="GO" id="GO:0022857">
    <property type="term" value="F:transmembrane transporter activity"/>
    <property type="evidence" value="ECO:0007669"/>
    <property type="project" value="InterPro"/>
</dbReference>
<organism evidence="6 7">
    <name type="scientific">Dethiosulfatarculus sandiegensis</name>
    <dbReference type="NCBI Taxonomy" id="1429043"/>
    <lineage>
        <taxon>Bacteria</taxon>
        <taxon>Pseudomonadati</taxon>
        <taxon>Thermodesulfobacteriota</taxon>
        <taxon>Desulfarculia</taxon>
        <taxon>Desulfarculales</taxon>
        <taxon>Desulfarculaceae</taxon>
        <taxon>Dethiosulfatarculus</taxon>
    </lineage>
</organism>
<feature type="transmembrane region" description="Helical" evidence="4">
    <location>
        <begin position="319"/>
        <end position="338"/>
    </location>
</feature>
<dbReference type="InterPro" id="IPR020846">
    <property type="entry name" value="MFS_dom"/>
</dbReference>
<keyword evidence="3 4" id="KW-0472">Membrane</keyword>
<feature type="domain" description="Major facilitator superfamily (MFS) profile" evidence="5">
    <location>
        <begin position="19"/>
        <end position="433"/>
    </location>
</feature>
<sequence length="437" mass="46751">MSSSQETITLTSDSKKIFYGWWVLAGCIIVALCSSIARFGFSMFMPYILTDFGWTRAMVSGAFTLHMAVYAVSAVFVGRLVDRFGARWVMFGGSVLLLIGMFMHSRMSAQIEIYLYYSIISGFGVAGTLVVPNVTTARKWFRKKAGMSIGLVLAGSGMGVVVAGILVPFLSTSVGWRNAYVVFAVICGLAGMAASQLVRKDPESMGLKPDGIDAGEATSGATGETPLTAVSDEAAWTVREALKTKVFWILIFIYIFSLIPSLGFISNACAFGQDIAAASGVDIAVSGPMIGKVFMLMGIMIVIGEILSGYLVDRFGKKEMLIISTILICLCFLWAMSLKTMGSYLAFMMVYGFSFGLNVPAWVPLMADCFGRKSLGALYGILTLFGGGLSGLGGVLFGGIFDATKSYDGAFWTVIAMLILVIVGITQIRPVSKELGA</sequence>
<feature type="transmembrane region" description="Helical" evidence="4">
    <location>
        <begin position="88"/>
        <end position="107"/>
    </location>
</feature>
<feature type="transmembrane region" description="Helical" evidence="4">
    <location>
        <begin position="344"/>
        <end position="365"/>
    </location>
</feature>
<dbReference type="SUPFAM" id="SSF103473">
    <property type="entry name" value="MFS general substrate transporter"/>
    <property type="match status" value="1"/>
</dbReference>
<feature type="transmembrane region" description="Helical" evidence="4">
    <location>
        <begin position="246"/>
        <end position="273"/>
    </location>
</feature>
<dbReference type="STRING" id="1429043.X474_16835"/>
<dbReference type="OrthoDB" id="146345at2"/>
<feature type="transmembrane region" description="Helical" evidence="4">
    <location>
        <begin position="409"/>
        <end position="428"/>
    </location>
</feature>
<evidence type="ECO:0000313" key="6">
    <source>
        <dbReference type="EMBL" id="KIX12873.1"/>
    </source>
</evidence>
<dbReference type="InterPro" id="IPR011701">
    <property type="entry name" value="MFS"/>
</dbReference>
<reference evidence="6 7" key="1">
    <citation type="submission" date="2013-11" db="EMBL/GenBank/DDBJ databases">
        <title>Metagenomic analysis of a methanogenic consortium involved in long chain n-alkane degradation.</title>
        <authorList>
            <person name="Davidova I.A."/>
            <person name="Callaghan A.V."/>
            <person name="Wawrik B."/>
            <person name="Pruitt S."/>
            <person name="Marks C."/>
            <person name="Duncan K.E."/>
            <person name="Suflita J.M."/>
        </authorList>
    </citation>
    <scope>NUCLEOTIDE SEQUENCE [LARGE SCALE GENOMIC DNA]</scope>
    <source>
        <strain evidence="6 7">SPR</strain>
    </source>
</reference>
<feature type="transmembrane region" description="Helical" evidence="4">
    <location>
        <begin position="61"/>
        <end position="81"/>
    </location>
</feature>
<dbReference type="EMBL" id="AZAC01000022">
    <property type="protein sequence ID" value="KIX12873.1"/>
    <property type="molecule type" value="Genomic_DNA"/>
</dbReference>
<evidence type="ECO:0000256" key="4">
    <source>
        <dbReference type="SAM" id="Phobius"/>
    </source>
</evidence>
<evidence type="ECO:0000259" key="5">
    <source>
        <dbReference type="PROSITE" id="PS50850"/>
    </source>
</evidence>
<evidence type="ECO:0000256" key="1">
    <source>
        <dbReference type="ARBA" id="ARBA00022692"/>
    </source>
</evidence>
<feature type="transmembrane region" description="Helical" evidence="4">
    <location>
        <begin position="113"/>
        <end position="134"/>
    </location>
</feature>
<feature type="transmembrane region" description="Helical" evidence="4">
    <location>
        <begin position="21"/>
        <end position="41"/>
    </location>
</feature>
<accession>A0A0D2HQW8</accession>
<feature type="transmembrane region" description="Helical" evidence="4">
    <location>
        <begin position="179"/>
        <end position="198"/>
    </location>
</feature>
<keyword evidence="2 4" id="KW-1133">Transmembrane helix</keyword>
<dbReference type="InParanoid" id="A0A0D2HQW8"/>
<feature type="transmembrane region" description="Helical" evidence="4">
    <location>
        <begin position="146"/>
        <end position="167"/>
    </location>
</feature>
<comment type="caution">
    <text evidence="6">The sequence shown here is derived from an EMBL/GenBank/DDBJ whole genome shotgun (WGS) entry which is preliminary data.</text>
</comment>
<proteinExistence type="predicted"/>
<evidence type="ECO:0000256" key="2">
    <source>
        <dbReference type="ARBA" id="ARBA00022989"/>
    </source>
</evidence>
<dbReference type="InterPro" id="IPR036259">
    <property type="entry name" value="MFS_trans_sf"/>
</dbReference>
<dbReference type="RefSeq" id="WP_044350077.1">
    <property type="nucleotide sequence ID" value="NZ_AZAC01000022.1"/>
</dbReference>
<evidence type="ECO:0000256" key="3">
    <source>
        <dbReference type="ARBA" id="ARBA00023136"/>
    </source>
</evidence>
<feature type="transmembrane region" description="Helical" evidence="4">
    <location>
        <begin position="293"/>
        <end position="312"/>
    </location>
</feature>
<keyword evidence="7" id="KW-1185">Reference proteome</keyword>
<dbReference type="PANTHER" id="PTHR11360">
    <property type="entry name" value="MONOCARBOXYLATE TRANSPORTER"/>
    <property type="match status" value="1"/>
</dbReference>
<dbReference type="PROSITE" id="PS50850">
    <property type="entry name" value="MFS"/>
    <property type="match status" value="1"/>
</dbReference>
<protein>
    <recommendedName>
        <fullName evidence="5">Major facilitator superfamily (MFS) profile domain-containing protein</fullName>
    </recommendedName>
</protein>
<name>A0A0D2HQW8_9BACT</name>
<evidence type="ECO:0000313" key="7">
    <source>
        <dbReference type="Proteomes" id="UP000032233"/>
    </source>
</evidence>
<gene>
    <name evidence="6" type="ORF">X474_16835</name>
</gene>
<dbReference type="Pfam" id="PF07690">
    <property type="entry name" value="MFS_1"/>
    <property type="match status" value="2"/>
</dbReference>
<keyword evidence="1 4" id="KW-0812">Transmembrane</keyword>